<name>A0A1W2E1R0_9SPHI</name>
<dbReference type="PROSITE" id="PS01125">
    <property type="entry name" value="ROK"/>
    <property type="match status" value="1"/>
</dbReference>
<dbReference type="EMBL" id="FWYB01000009">
    <property type="protein sequence ID" value="SMD03332.1"/>
    <property type="molecule type" value="Genomic_DNA"/>
</dbReference>
<gene>
    <name evidence="2" type="ORF">SAMN04488101_10968</name>
</gene>
<dbReference type="InterPro" id="IPR000600">
    <property type="entry name" value="ROK"/>
</dbReference>
<protein>
    <submittedName>
        <fullName evidence="2">Glucokinase</fullName>
    </submittedName>
</protein>
<accession>A0A1W2E1R0</accession>
<dbReference type="Proteomes" id="UP000192678">
    <property type="component" value="Unassembled WGS sequence"/>
</dbReference>
<dbReference type="SUPFAM" id="SSF53067">
    <property type="entry name" value="Actin-like ATPase domain"/>
    <property type="match status" value="1"/>
</dbReference>
<proteinExistence type="inferred from homology"/>
<dbReference type="RefSeq" id="WP_084290507.1">
    <property type="nucleotide sequence ID" value="NZ_FWYB01000009.1"/>
</dbReference>
<dbReference type="AlphaFoldDB" id="A0A1W2E1R0"/>
<dbReference type="InterPro" id="IPR049874">
    <property type="entry name" value="ROK_cs"/>
</dbReference>
<keyword evidence="3" id="KW-1185">Reference proteome</keyword>
<dbReference type="PANTHER" id="PTHR18964:SF149">
    <property type="entry name" value="BIFUNCTIONAL UDP-N-ACETYLGLUCOSAMINE 2-EPIMERASE_N-ACETYLMANNOSAMINE KINASE"/>
    <property type="match status" value="1"/>
</dbReference>
<keyword evidence="2" id="KW-0808">Transferase</keyword>
<comment type="similarity">
    <text evidence="1">Belongs to the ROK (NagC/XylR) family.</text>
</comment>
<dbReference type="OrthoDB" id="9810372at2"/>
<dbReference type="Pfam" id="PF00480">
    <property type="entry name" value="ROK"/>
    <property type="match status" value="1"/>
</dbReference>
<dbReference type="STRING" id="475255.SAMN04488101_10968"/>
<organism evidence="2 3">
    <name type="scientific">Pedobacter nyackensis</name>
    <dbReference type="NCBI Taxonomy" id="475255"/>
    <lineage>
        <taxon>Bacteria</taxon>
        <taxon>Pseudomonadati</taxon>
        <taxon>Bacteroidota</taxon>
        <taxon>Sphingobacteriia</taxon>
        <taxon>Sphingobacteriales</taxon>
        <taxon>Sphingobacteriaceae</taxon>
        <taxon>Pedobacter</taxon>
    </lineage>
</organism>
<sequence length="305" mass="32033">MTQSYAIGIDVGGSSLKCGLVSNTGEVIYSFLFPLNNILTEGEVIALINAAIRKCVEHAPEKVIGVGIGFPGIVDQNVVIGGADNLPGFENLDLGKIIETSTSLKVVIDNDANMMGWGELIYGAAADCTDVVFITVGTGIGGGLIIDGKLYGGYKNRGTELGHITILHGGIKCSCGSSGCFEAYASVTALINDYALLHGTGPEGITGKMIVENYLAKEQKAISAMENHFDYMATGIASYVNVFSPQKIVLGGGISESGKFYIEEIRSRVMERAMPGTAQYTHIVAAKLGNQAGLLGCAARVFSKF</sequence>
<evidence type="ECO:0000313" key="3">
    <source>
        <dbReference type="Proteomes" id="UP000192678"/>
    </source>
</evidence>
<evidence type="ECO:0000313" key="2">
    <source>
        <dbReference type="EMBL" id="SMD03332.1"/>
    </source>
</evidence>
<dbReference type="InterPro" id="IPR043129">
    <property type="entry name" value="ATPase_NBD"/>
</dbReference>
<reference evidence="2 3" key="1">
    <citation type="submission" date="2017-04" db="EMBL/GenBank/DDBJ databases">
        <authorList>
            <person name="Afonso C.L."/>
            <person name="Miller P.J."/>
            <person name="Scott M.A."/>
            <person name="Spackman E."/>
            <person name="Goraichik I."/>
            <person name="Dimitrov K.M."/>
            <person name="Suarez D.L."/>
            <person name="Swayne D.E."/>
        </authorList>
    </citation>
    <scope>NUCLEOTIDE SEQUENCE [LARGE SCALE GENOMIC DNA]</scope>
    <source>
        <strain evidence="2 3">DSM 19625</strain>
    </source>
</reference>
<evidence type="ECO:0000256" key="1">
    <source>
        <dbReference type="ARBA" id="ARBA00006479"/>
    </source>
</evidence>
<keyword evidence="2" id="KW-0418">Kinase</keyword>
<dbReference type="GO" id="GO:0016301">
    <property type="term" value="F:kinase activity"/>
    <property type="evidence" value="ECO:0007669"/>
    <property type="project" value="UniProtKB-KW"/>
</dbReference>
<dbReference type="Gene3D" id="3.30.420.40">
    <property type="match status" value="2"/>
</dbReference>
<dbReference type="PANTHER" id="PTHR18964">
    <property type="entry name" value="ROK (REPRESSOR, ORF, KINASE) FAMILY"/>
    <property type="match status" value="1"/>
</dbReference>